<accession>A0AAD6X583</accession>
<sequence length="215" mass="23629">MGAEENSVGDIDENFESVVDMESMVDSEEDGSCMLTFIISSPPTTHSATHHPYATTSHDILLSTIADATSFRPLSTTLYYDIVLSIIAALHAISIMPALFSSHSQPSTIITTPPHSSALNLTARNQACPSPRHPTHHHPLPCCVATSFPGVFFAFPSYPLRRRHYTAVHYQEFHNVHSLLSLRGHPPTSAPLALQPSLYSARISRQLQCVLFKIL</sequence>
<dbReference type="AlphaFoldDB" id="A0AAD6X583"/>
<organism evidence="1 2">
    <name type="scientific">Mycena alexandri</name>
    <dbReference type="NCBI Taxonomy" id="1745969"/>
    <lineage>
        <taxon>Eukaryota</taxon>
        <taxon>Fungi</taxon>
        <taxon>Dikarya</taxon>
        <taxon>Basidiomycota</taxon>
        <taxon>Agaricomycotina</taxon>
        <taxon>Agaricomycetes</taxon>
        <taxon>Agaricomycetidae</taxon>
        <taxon>Agaricales</taxon>
        <taxon>Marasmiineae</taxon>
        <taxon>Mycenaceae</taxon>
        <taxon>Mycena</taxon>
    </lineage>
</organism>
<dbReference type="Proteomes" id="UP001218188">
    <property type="component" value="Unassembled WGS sequence"/>
</dbReference>
<name>A0AAD6X583_9AGAR</name>
<proteinExistence type="predicted"/>
<protein>
    <submittedName>
        <fullName evidence="1">Uncharacterized protein</fullName>
    </submittedName>
</protein>
<keyword evidence="2" id="KW-1185">Reference proteome</keyword>
<evidence type="ECO:0000313" key="1">
    <source>
        <dbReference type="EMBL" id="KAJ7032589.1"/>
    </source>
</evidence>
<reference evidence="1" key="1">
    <citation type="submission" date="2023-03" db="EMBL/GenBank/DDBJ databases">
        <title>Massive genome expansion in bonnet fungi (Mycena s.s.) driven by repeated elements and novel gene families across ecological guilds.</title>
        <authorList>
            <consortium name="Lawrence Berkeley National Laboratory"/>
            <person name="Harder C.B."/>
            <person name="Miyauchi S."/>
            <person name="Viragh M."/>
            <person name="Kuo A."/>
            <person name="Thoen E."/>
            <person name="Andreopoulos B."/>
            <person name="Lu D."/>
            <person name="Skrede I."/>
            <person name="Drula E."/>
            <person name="Henrissat B."/>
            <person name="Morin E."/>
            <person name="Kohler A."/>
            <person name="Barry K."/>
            <person name="LaButti K."/>
            <person name="Morin E."/>
            <person name="Salamov A."/>
            <person name="Lipzen A."/>
            <person name="Mereny Z."/>
            <person name="Hegedus B."/>
            <person name="Baldrian P."/>
            <person name="Stursova M."/>
            <person name="Weitz H."/>
            <person name="Taylor A."/>
            <person name="Grigoriev I.V."/>
            <person name="Nagy L.G."/>
            <person name="Martin F."/>
            <person name="Kauserud H."/>
        </authorList>
    </citation>
    <scope>NUCLEOTIDE SEQUENCE</scope>
    <source>
        <strain evidence="1">CBHHK200</strain>
    </source>
</reference>
<evidence type="ECO:0000313" key="2">
    <source>
        <dbReference type="Proteomes" id="UP001218188"/>
    </source>
</evidence>
<comment type="caution">
    <text evidence="1">The sequence shown here is derived from an EMBL/GenBank/DDBJ whole genome shotgun (WGS) entry which is preliminary data.</text>
</comment>
<gene>
    <name evidence="1" type="ORF">C8F04DRAFT_1396617</name>
</gene>
<dbReference type="EMBL" id="JARJCM010000072">
    <property type="protein sequence ID" value="KAJ7032589.1"/>
    <property type="molecule type" value="Genomic_DNA"/>
</dbReference>